<accession>A0A382H604</accession>
<gene>
    <name evidence="1" type="ORF">METZ01_LOCUS235191</name>
</gene>
<organism evidence="1">
    <name type="scientific">marine metagenome</name>
    <dbReference type="NCBI Taxonomy" id="408172"/>
    <lineage>
        <taxon>unclassified sequences</taxon>
        <taxon>metagenomes</taxon>
        <taxon>ecological metagenomes</taxon>
    </lineage>
</organism>
<dbReference type="Pfam" id="PF05494">
    <property type="entry name" value="MlaC"/>
    <property type="match status" value="1"/>
</dbReference>
<dbReference type="AlphaFoldDB" id="A0A382H604"/>
<dbReference type="Gene3D" id="3.10.450.710">
    <property type="entry name" value="Tgt2/MlaC"/>
    <property type="match status" value="1"/>
</dbReference>
<name>A0A382H604_9ZZZZ</name>
<dbReference type="InterPro" id="IPR042245">
    <property type="entry name" value="Tgt2/MlaC_sf"/>
</dbReference>
<dbReference type="EMBL" id="UINC01059196">
    <property type="protein sequence ID" value="SVB82337.1"/>
    <property type="molecule type" value="Genomic_DNA"/>
</dbReference>
<evidence type="ECO:0000313" key="1">
    <source>
        <dbReference type="EMBL" id="SVB82337.1"/>
    </source>
</evidence>
<sequence>MPYRKNQIYLIIIILVFFRLSSAVAEETLPQNTVKKILGSIINLKTEKQLSPNEIKENDIIADRALSLLDMQEISLKALGKYWKKRTPTEQKVFIDLLSQMFLKEAFPNSGKFFSSL</sequence>
<protein>
    <submittedName>
        <fullName evidence="1">Uncharacterized protein</fullName>
    </submittedName>
</protein>
<proteinExistence type="predicted"/>
<reference evidence="1" key="1">
    <citation type="submission" date="2018-05" db="EMBL/GenBank/DDBJ databases">
        <authorList>
            <person name="Lanie J.A."/>
            <person name="Ng W.-L."/>
            <person name="Kazmierczak K.M."/>
            <person name="Andrzejewski T.M."/>
            <person name="Davidsen T.M."/>
            <person name="Wayne K.J."/>
            <person name="Tettelin H."/>
            <person name="Glass J.I."/>
            <person name="Rusch D."/>
            <person name="Podicherti R."/>
            <person name="Tsui H.-C.T."/>
            <person name="Winkler M.E."/>
        </authorList>
    </citation>
    <scope>NUCLEOTIDE SEQUENCE</scope>
</reference>
<dbReference type="InterPro" id="IPR008869">
    <property type="entry name" value="MlaC/ttg2D"/>
</dbReference>
<feature type="non-terminal residue" evidence="1">
    <location>
        <position position="117"/>
    </location>
</feature>